<organism evidence="2 3">
    <name type="scientific">Uabimicrobium amorphum</name>
    <dbReference type="NCBI Taxonomy" id="2596890"/>
    <lineage>
        <taxon>Bacteria</taxon>
        <taxon>Pseudomonadati</taxon>
        <taxon>Planctomycetota</taxon>
        <taxon>Candidatus Uabimicrobiia</taxon>
        <taxon>Candidatus Uabimicrobiales</taxon>
        <taxon>Candidatus Uabimicrobiaceae</taxon>
        <taxon>Candidatus Uabimicrobium</taxon>
    </lineage>
</organism>
<dbReference type="RefSeq" id="WP_151970370.1">
    <property type="nucleotide sequence ID" value="NZ_AP019860.1"/>
</dbReference>
<reference evidence="2 3" key="1">
    <citation type="submission" date="2019-08" db="EMBL/GenBank/DDBJ databases">
        <title>Complete genome sequence of Candidatus Uab amorphum.</title>
        <authorList>
            <person name="Shiratori T."/>
            <person name="Suzuki S."/>
            <person name="Kakizawa Y."/>
            <person name="Ishida K."/>
        </authorList>
    </citation>
    <scope>NUCLEOTIDE SEQUENCE [LARGE SCALE GENOMIC DNA]</scope>
    <source>
        <strain evidence="2 3">SRT547</strain>
    </source>
</reference>
<evidence type="ECO:0008006" key="4">
    <source>
        <dbReference type="Google" id="ProtNLM"/>
    </source>
</evidence>
<proteinExistence type="predicted"/>
<keyword evidence="1" id="KW-1133">Transmembrane helix</keyword>
<evidence type="ECO:0000256" key="1">
    <source>
        <dbReference type="SAM" id="Phobius"/>
    </source>
</evidence>
<sequence>MSNQKIWKCGKCGEEHEYTFDTCWNCGGSIANKQEDQTVSKKLDIMDENKPEYNESIGFENSSESTIEDSHLSPIELESDYTTYSAFIPTKSLFGPVVRYPFWGFFGQVRLMVIDEGVVITGQKMRSGFIFHSLSLAFIIAMFLLLALKVIGHLWVFVIAVSGAKAIEIIRQTHSEITIPFNSFLDISGKGVKKLRTVVQIRRRKVSQILIFDSEGHAADFRNRICNPGAAPANKKTWKCEKCGEEHEYTFDACWNCGKGISENGKTNSL</sequence>
<keyword evidence="1" id="KW-0812">Transmembrane</keyword>
<evidence type="ECO:0000313" key="3">
    <source>
        <dbReference type="Proteomes" id="UP000326354"/>
    </source>
</evidence>
<keyword evidence="3" id="KW-1185">Reference proteome</keyword>
<accession>A0A5S9IRJ7</accession>
<keyword evidence="1" id="KW-0472">Membrane</keyword>
<protein>
    <recommendedName>
        <fullName evidence="4">RanBP2-type domain-containing protein</fullName>
    </recommendedName>
</protein>
<evidence type="ECO:0000313" key="2">
    <source>
        <dbReference type="EMBL" id="BBM86306.1"/>
    </source>
</evidence>
<dbReference type="OrthoDB" id="9814654at2"/>
<gene>
    <name evidence="2" type="ORF">UABAM_04692</name>
</gene>
<dbReference type="Proteomes" id="UP000326354">
    <property type="component" value="Chromosome"/>
</dbReference>
<name>A0A5S9IRJ7_UABAM</name>
<dbReference type="AlphaFoldDB" id="A0A5S9IRJ7"/>
<feature type="transmembrane region" description="Helical" evidence="1">
    <location>
        <begin position="129"/>
        <end position="148"/>
    </location>
</feature>
<dbReference type="EMBL" id="AP019860">
    <property type="protein sequence ID" value="BBM86306.1"/>
    <property type="molecule type" value="Genomic_DNA"/>
</dbReference>
<dbReference type="KEGG" id="uam:UABAM_04692"/>